<protein>
    <submittedName>
        <fullName evidence="4">TBC1 domain, member 5</fullName>
    </submittedName>
</protein>
<feature type="region of interest" description="Disordered" evidence="2">
    <location>
        <begin position="401"/>
        <end position="472"/>
    </location>
</feature>
<feature type="compositionally biased region" description="Low complexity" evidence="2">
    <location>
        <begin position="721"/>
        <end position="737"/>
    </location>
</feature>
<dbReference type="SUPFAM" id="SSF47923">
    <property type="entry name" value="Ypt/Rab-GAP domain of gyp1p"/>
    <property type="match status" value="2"/>
</dbReference>
<dbReference type="PANTHER" id="PTHR22957:SF337">
    <property type="entry name" value="TBC1 DOMAIN FAMILY MEMBER 5"/>
    <property type="match status" value="1"/>
</dbReference>
<keyword evidence="5" id="KW-1185">Reference proteome</keyword>
<dbReference type="InterPro" id="IPR035969">
    <property type="entry name" value="Rab-GAP_TBC_sf"/>
</dbReference>
<proteinExistence type="predicted"/>
<comment type="caution">
    <text evidence="4">The sequence shown here is derived from an EMBL/GenBank/DDBJ whole genome shotgun (WGS) entry which is preliminary data.</text>
</comment>
<dbReference type="Proteomes" id="UP000748756">
    <property type="component" value="Unassembled WGS sequence"/>
</dbReference>
<feature type="compositionally biased region" description="Gly residues" evidence="2">
    <location>
        <begin position="919"/>
        <end position="938"/>
    </location>
</feature>
<dbReference type="EMBL" id="JAAAUQ010000199">
    <property type="protein sequence ID" value="KAF9153076.1"/>
    <property type="molecule type" value="Genomic_DNA"/>
</dbReference>
<dbReference type="Pfam" id="PF00566">
    <property type="entry name" value="RabGAP-TBC"/>
    <property type="match status" value="2"/>
</dbReference>
<feature type="compositionally biased region" description="Polar residues" evidence="2">
    <location>
        <begin position="711"/>
        <end position="720"/>
    </location>
</feature>
<gene>
    <name evidence="4" type="primary">TBC1D5</name>
    <name evidence="4" type="ORF">BG015_004130</name>
</gene>
<dbReference type="AlphaFoldDB" id="A0A9P5S1Y6"/>
<organism evidence="4 5">
    <name type="scientific">Linnemannia schmuckeri</name>
    <dbReference type="NCBI Taxonomy" id="64567"/>
    <lineage>
        <taxon>Eukaryota</taxon>
        <taxon>Fungi</taxon>
        <taxon>Fungi incertae sedis</taxon>
        <taxon>Mucoromycota</taxon>
        <taxon>Mortierellomycotina</taxon>
        <taxon>Mortierellomycetes</taxon>
        <taxon>Mortierellales</taxon>
        <taxon>Mortierellaceae</taxon>
        <taxon>Linnemannia</taxon>
    </lineage>
</organism>
<feature type="region of interest" description="Disordered" evidence="2">
    <location>
        <begin position="231"/>
        <end position="260"/>
    </location>
</feature>
<feature type="domain" description="Rab-GAP TBC" evidence="3">
    <location>
        <begin position="36"/>
        <end position="325"/>
    </location>
</feature>
<dbReference type="InterPro" id="IPR000195">
    <property type="entry name" value="Rab-GAP-TBC_dom"/>
</dbReference>
<feature type="compositionally biased region" description="Polar residues" evidence="2">
    <location>
        <begin position="742"/>
        <end position="760"/>
    </location>
</feature>
<dbReference type="FunFam" id="1.10.472.80:FF:000038">
    <property type="entry name" value="TBC1 domain family member 5"/>
    <property type="match status" value="1"/>
</dbReference>
<feature type="compositionally biased region" description="Polar residues" evidence="2">
    <location>
        <begin position="561"/>
        <end position="585"/>
    </location>
</feature>
<evidence type="ECO:0000256" key="1">
    <source>
        <dbReference type="ARBA" id="ARBA00022468"/>
    </source>
</evidence>
<dbReference type="OrthoDB" id="27140at2759"/>
<dbReference type="Gene3D" id="1.10.8.270">
    <property type="entry name" value="putative rabgap domain of human tbc1 domain family member 14 like domains"/>
    <property type="match status" value="1"/>
</dbReference>
<dbReference type="PROSITE" id="PS50086">
    <property type="entry name" value="TBC_RABGAP"/>
    <property type="match status" value="1"/>
</dbReference>
<feature type="region of interest" description="Disordered" evidence="2">
    <location>
        <begin position="916"/>
        <end position="951"/>
    </location>
</feature>
<dbReference type="Gene3D" id="1.10.472.80">
    <property type="entry name" value="Ypt/Rab-GAP domain of gyp1p, domain 3"/>
    <property type="match status" value="1"/>
</dbReference>
<dbReference type="PANTHER" id="PTHR22957">
    <property type="entry name" value="TBC1 DOMAIN FAMILY MEMBER GTPASE-ACTIVATING PROTEIN"/>
    <property type="match status" value="1"/>
</dbReference>
<evidence type="ECO:0000313" key="4">
    <source>
        <dbReference type="EMBL" id="KAF9153076.1"/>
    </source>
</evidence>
<evidence type="ECO:0000259" key="3">
    <source>
        <dbReference type="PROSITE" id="PS50086"/>
    </source>
</evidence>
<feature type="compositionally biased region" description="Pro residues" evidence="2">
    <location>
        <begin position="792"/>
        <end position="801"/>
    </location>
</feature>
<sequence length="951" mass="103158">MNTLKGAREKWTEVFEDPNLSLDSLKARALSQHSNLGIDGIRSVCWKVYLGCIPTIEISTWPFVMTTERERYVELRQKYIRAIGADDGPEPDLELNNPLSLAEDSPWQQFFVDSELKKIIKQDVERTFPDNDYFRSEKVQDQLNDILFIYCKINHDVSYRQGMHELLAHILWVVSSESLDTQRNPGASSDATLDVMRSVLDSKFIEHDTFALFSSLMSRAKPWYEFSDEGFASKRPRPPNKTHNAQPFGKSDAPEPPPGKQTPVIEWSMKIFQYLERVDNELFLHLKSLEIQPQLFGIRWFRLLFGREFPMEDVLNLWDGIFAKDPSLNICIFIGLALLLRIRDELLEEDFAGCLHKLMRYPSVKDVHQFLPQALHLQKMPNAAGGQEIIRQNYVLAGKPLPPLPPVADADHGGQHYQQQQYHQNPYQQHQQHRDGSPSPIPQQRRQQHGGHHQDHHKTQSGSFPGNGVLSQHLPPAALDAIKPVAEGFVHVTKNVLESKGGAALNKAIHDMKKNTQSYIRKANAPSTASPTPDFPPMFEQVVSSVSRQSASSRHAPPPHQQTARQQPYQDSHTYTGGGSNNTDKQLQSQLGQIVAKALVILESEFVSSSTGGGGGDLSESTTTTANSSKESPDVGSGKSPSKAALAAISGLEHVRDILLGFTKDLNPLVIESGMLDKPATVVSPAAMPKAYNSPKTAAQATTALVERTPINATRQNTLHPNTRNSPSRSTSDSSIIERQGLSRNPSQASDLSGFSSSGDPQEYWFNTGGSGSTPSPPGLSVTTMAETYMPAPVPAPPAPKPFSFDDLLGDSTTDSTTTSSTSASRKGSPPSSRNKIGSGLANKVKSPRSSLANSQFSWMLDDSGKDGLLSQSTAAAKVGGVAGGGGGGATRSSMDLFSPGSSRMKIDPLAGSVSRGVGILGGGGSSAGPAGGAGEGGSDQALQDDDPLRA</sequence>
<feature type="compositionally biased region" description="Low complexity" evidence="2">
    <location>
        <begin position="543"/>
        <end position="554"/>
    </location>
</feature>
<name>A0A9P5S1Y6_9FUNG</name>
<keyword evidence="1" id="KW-0343">GTPase activation</keyword>
<feature type="region of interest" description="Disordered" evidence="2">
    <location>
        <begin position="543"/>
        <end position="585"/>
    </location>
</feature>
<feature type="compositionally biased region" description="Basic residues" evidence="2">
    <location>
        <begin position="446"/>
        <end position="456"/>
    </location>
</feature>
<dbReference type="GO" id="GO:0005096">
    <property type="term" value="F:GTPase activator activity"/>
    <property type="evidence" value="ECO:0007669"/>
    <property type="project" value="UniProtKB-KW"/>
</dbReference>
<dbReference type="SMART" id="SM00164">
    <property type="entry name" value="TBC"/>
    <property type="match status" value="1"/>
</dbReference>
<feature type="compositionally biased region" description="Low complexity" evidence="2">
    <location>
        <begin position="415"/>
        <end position="430"/>
    </location>
</feature>
<dbReference type="FunFam" id="1.10.8.270:FF:000031">
    <property type="entry name" value="TBC1 domain family member 5"/>
    <property type="match status" value="1"/>
</dbReference>
<feature type="compositionally biased region" description="Low complexity" evidence="2">
    <location>
        <begin position="810"/>
        <end position="834"/>
    </location>
</feature>
<evidence type="ECO:0000313" key="5">
    <source>
        <dbReference type="Proteomes" id="UP000748756"/>
    </source>
</evidence>
<evidence type="ECO:0000256" key="2">
    <source>
        <dbReference type="SAM" id="MobiDB-lite"/>
    </source>
</evidence>
<feature type="region of interest" description="Disordered" evidence="2">
    <location>
        <begin position="607"/>
        <end position="642"/>
    </location>
</feature>
<reference evidence="4" key="1">
    <citation type="journal article" date="2020" name="Fungal Divers.">
        <title>Resolving the Mortierellaceae phylogeny through synthesis of multi-gene phylogenetics and phylogenomics.</title>
        <authorList>
            <person name="Vandepol N."/>
            <person name="Liber J."/>
            <person name="Desiro A."/>
            <person name="Na H."/>
            <person name="Kennedy M."/>
            <person name="Barry K."/>
            <person name="Grigoriev I.V."/>
            <person name="Miller A.N."/>
            <person name="O'Donnell K."/>
            <person name="Stajich J.E."/>
            <person name="Bonito G."/>
        </authorList>
    </citation>
    <scope>NUCLEOTIDE SEQUENCE</scope>
    <source>
        <strain evidence="4">NRRL 6426</strain>
    </source>
</reference>
<accession>A0A9P5S1Y6</accession>
<feature type="region of interest" description="Disordered" evidence="2">
    <location>
        <begin position="709"/>
        <end position="849"/>
    </location>
</feature>